<comment type="caution">
    <text evidence="3">The sequence shown here is derived from an EMBL/GenBank/DDBJ whole genome shotgun (WGS) entry which is preliminary data.</text>
</comment>
<gene>
    <name evidence="3" type="ORF">IHE70_22710</name>
</gene>
<keyword evidence="2" id="KW-1133">Transmembrane helix</keyword>
<dbReference type="EMBL" id="JACYXT010000009">
    <property type="protein sequence ID" value="MBD9725978.1"/>
    <property type="molecule type" value="Genomic_DNA"/>
</dbReference>
<reference evidence="3" key="1">
    <citation type="submission" date="2020-09" db="EMBL/GenBank/DDBJ databases">
        <title>Streptomyces canutascabiei sp. nov., which causes potato common scab and is distributed across the world.</title>
        <authorList>
            <person name="Nguyen H.P."/>
            <person name="Weisberg A.J."/>
            <person name="Chang J.H."/>
            <person name="Clarke C.R."/>
        </authorList>
    </citation>
    <scope>NUCLEOTIDE SEQUENCE</scope>
    <source>
        <strain evidence="3">ID-01-6.2a</strain>
    </source>
</reference>
<dbReference type="RefSeq" id="WP_179202699.1">
    <property type="nucleotide sequence ID" value="NZ_CP119182.1"/>
</dbReference>
<feature type="region of interest" description="Disordered" evidence="1">
    <location>
        <begin position="121"/>
        <end position="152"/>
    </location>
</feature>
<dbReference type="GeneID" id="79931918"/>
<protein>
    <submittedName>
        <fullName evidence="3">Uncharacterized protein</fullName>
    </submittedName>
</protein>
<evidence type="ECO:0000313" key="4">
    <source>
        <dbReference type="Proteomes" id="UP000661025"/>
    </source>
</evidence>
<keyword evidence="2" id="KW-0812">Transmembrane</keyword>
<evidence type="ECO:0000256" key="1">
    <source>
        <dbReference type="SAM" id="MobiDB-lite"/>
    </source>
</evidence>
<dbReference type="Proteomes" id="UP000661025">
    <property type="component" value="Unassembled WGS sequence"/>
</dbReference>
<evidence type="ECO:0000313" key="3">
    <source>
        <dbReference type="EMBL" id="MBD9725978.1"/>
    </source>
</evidence>
<organism evidence="3 4">
    <name type="scientific">Streptomyces caniscabiei</name>
    <dbReference type="NCBI Taxonomy" id="2746961"/>
    <lineage>
        <taxon>Bacteria</taxon>
        <taxon>Bacillati</taxon>
        <taxon>Actinomycetota</taxon>
        <taxon>Actinomycetes</taxon>
        <taxon>Kitasatosporales</taxon>
        <taxon>Streptomycetaceae</taxon>
        <taxon>Streptomyces</taxon>
    </lineage>
</organism>
<proteinExistence type="predicted"/>
<keyword evidence="2" id="KW-0472">Membrane</keyword>
<evidence type="ECO:0000256" key="2">
    <source>
        <dbReference type="SAM" id="Phobius"/>
    </source>
</evidence>
<accession>A0A927LBG9</accession>
<dbReference type="AlphaFoldDB" id="A0A927LBG9"/>
<name>A0A927LBG9_9ACTN</name>
<sequence>MRTFFEAATTYPVFPFTVALIVVVCFWLLVAVGAAHSGSFDDDADAEVWGLGGVPVSVGFSLVTGAAWLGSLCATVLLDPLVLSGPVRALTGIAVLIAAPLFAWRVARVLARPLHRLFPDEPGPSVPGEAPTGDAIGLRDADSQDPRWGTSRAIALHPRDRAA</sequence>
<feature type="transmembrane region" description="Helical" evidence="2">
    <location>
        <begin position="48"/>
        <end position="69"/>
    </location>
</feature>
<feature type="transmembrane region" description="Helical" evidence="2">
    <location>
        <begin position="89"/>
        <end position="107"/>
    </location>
</feature>
<feature type="transmembrane region" description="Helical" evidence="2">
    <location>
        <begin position="12"/>
        <end position="36"/>
    </location>
</feature>